<accession>A0A1S2LSL9</accession>
<feature type="transmembrane region" description="Helical" evidence="1">
    <location>
        <begin position="51"/>
        <end position="70"/>
    </location>
</feature>
<feature type="transmembrane region" description="Helical" evidence="1">
    <location>
        <begin position="161"/>
        <end position="181"/>
    </location>
</feature>
<dbReference type="PANTHER" id="PTHR37305">
    <property type="entry name" value="INTEGRAL MEMBRANE PROTEIN-RELATED"/>
    <property type="match status" value="1"/>
</dbReference>
<evidence type="ECO:0000313" key="2">
    <source>
        <dbReference type="EMBL" id="OIJ15210.1"/>
    </source>
</evidence>
<dbReference type="AlphaFoldDB" id="A0A1S2LSL9"/>
<name>A0A1S2LSL9_9BACI</name>
<organism evidence="2 3">
    <name type="scientific">Anaerobacillus arseniciselenatis</name>
    <dbReference type="NCBI Taxonomy" id="85682"/>
    <lineage>
        <taxon>Bacteria</taxon>
        <taxon>Bacillati</taxon>
        <taxon>Bacillota</taxon>
        <taxon>Bacilli</taxon>
        <taxon>Bacillales</taxon>
        <taxon>Bacillaceae</taxon>
        <taxon>Anaerobacillus</taxon>
    </lineage>
</organism>
<keyword evidence="3" id="KW-1185">Reference proteome</keyword>
<evidence type="ECO:0000313" key="3">
    <source>
        <dbReference type="Proteomes" id="UP000180098"/>
    </source>
</evidence>
<keyword evidence="1" id="KW-0812">Transmembrane</keyword>
<comment type="caution">
    <text evidence="2">The sequence shown here is derived from an EMBL/GenBank/DDBJ whole genome shotgun (WGS) entry which is preliminary data.</text>
</comment>
<feature type="transmembrane region" description="Helical" evidence="1">
    <location>
        <begin position="20"/>
        <end position="39"/>
    </location>
</feature>
<proteinExistence type="predicted"/>
<keyword evidence="1" id="KW-0472">Membrane</keyword>
<gene>
    <name evidence="2" type="ORF">BKP35_05015</name>
</gene>
<dbReference type="EMBL" id="MLQQ01000002">
    <property type="protein sequence ID" value="OIJ15210.1"/>
    <property type="molecule type" value="Genomic_DNA"/>
</dbReference>
<protein>
    <recommendedName>
        <fullName evidence="4">ABC transporter permease</fullName>
    </recommendedName>
</protein>
<keyword evidence="1" id="KW-1133">Transmembrane helix</keyword>
<feature type="transmembrane region" description="Helical" evidence="1">
    <location>
        <begin position="193"/>
        <end position="214"/>
    </location>
</feature>
<reference evidence="2 3" key="1">
    <citation type="submission" date="2016-10" db="EMBL/GenBank/DDBJ databases">
        <title>Draft genome sequences of four alkaliphilic bacteria belonging to the Anaerobacillus genus.</title>
        <authorList>
            <person name="Bassil N.M."/>
            <person name="Lloyd J.R."/>
        </authorList>
    </citation>
    <scope>NUCLEOTIDE SEQUENCE [LARGE SCALE GENOMIC DNA]</scope>
    <source>
        <strain evidence="2 3">DSM 15340</strain>
    </source>
</reference>
<dbReference type="Proteomes" id="UP000180098">
    <property type="component" value="Unassembled WGS sequence"/>
</dbReference>
<dbReference type="PANTHER" id="PTHR37305:SF1">
    <property type="entry name" value="MEMBRANE PROTEIN"/>
    <property type="match status" value="1"/>
</dbReference>
<feature type="transmembrane region" description="Helical" evidence="1">
    <location>
        <begin position="234"/>
        <end position="256"/>
    </location>
</feature>
<sequence length="263" mass="29609">MSNLIKNELLKQLLGGKKIYIFMAAIVFFNLLGVFELNFVDIEYTINAQNYSLYMLATVVLYVLPFYVILVMTDMITTEYVQGTLKDTLLHPVKRSSILASKLIALFILIVGFITFSLVTNYIFGVGFWGWGEQFVYEDPNYATGIVYSSTEGILRTIGGYYISVLPLTVFGLIVMYLGFLFKSSGVTVGASFGLFIILNAIGGMFEAVRPYLFVSYFRELASVVFFEATTYSIYVSFIVLGIYGVVGFAFSLKIFNNKDIFY</sequence>
<evidence type="ECO:0000256" key="1">
    <source>
        <dbReference type="SAM" id="Phobius"/>
    </source>
</evidence>
<dbReference type="Pfam" id="PF12730">
    <property type="entry name" value="ABC2_membrane_4"/>
    <property type="match status" value="1"/>
</dbReference>
<evidence type="ECO:0008006" key="4">
    <source>
        <dbReference type="Google" id="ProtNLM"/>
    </source>
</evidence>
<dbReference type="RefSeq" id="WP_071312314.1">
    <property type="nucleotide sequence ID" value="NZ_MLQQ01000002.1"/>
</dbReference>
<feature type="transmembrane region" description="Helical" evidence="1">
    <location>
        <begin position="103"/>
        <end position="131"/>
    </location>
</feature>